<feature type="signal peptide" evidence="4">
    <location>
        <begin position="1"/>
        <end position="24"/>
    </location>
</feature>
<dbReference type="PROSITE" id="PS51257">
    <property type="entry name" value="PROKAR_LIPOPROTEIN"/>
    <property type="match status" value="1"/>
</dbReference>
<evidence type="ECO:0000259" key="6">
    <source>
        <dbReference type="Pfam" id="PF08386"/>
    </source>
</evidence>
<feature type="domain" description="AB hydrolase-1" evidence="5">
    <location>
        <begin position="99"/>
        <end position="285"/>
    </location>
</feature>
<evidence type="ECO:0000313" key="8">
    <source>
        <dbReference type="Proteomes" id="UP000314616"/>
    </source>
</evidence>
<dbReference type="OrthoDB" id="3252468at2"/>
<dbReference type="PANTHER" id="PTHR43248:SF29">
    <property type="entry name" value="TRIPEPTIDYL AMINOPEPTIDASE"/>
    <property type="match status" value="1"/>
</dbReference>
<dbReference type="InterPro" id="IPR013595">
    <property type="entry name" value="Pept_S33_TAP-like_C"/>
</dbReference>
<dbReference type="AlphaFoldDB" id="A0A5B8BZ59"/>
<dbReference type="PANTHER" id="PTHR43248">
    <property type="entry name" value="2-SUCCINYL-6-HYDROXY-2,4-CYCLOHEXADIENE-1-CARBOXYLATE SYNTHASE"/>
    <property type="match status" value="1"/>
</dbReference>
<dbReference type="Pfam" id="PF08386">
    <property type="entry name" value="Abhydrolase_4"/>
    <property type="match status" value="1"/>
</dbReference>
<evidence type="ECO:0000256" key="2">
    <source>
        <dbReference type="ARBA" id="ARBA00022729"/>
    </source>
</evidence>
<evidence type="ECO:0000256" key="4">
    <source>
        <dbReference type="SAM" id="SignalP"/>
    </source>
</evidence>
<accession>A0A5B8BZ59</accession>
<gene>
    <name evidence="7" type="ORF">FE374_02180</name>
</gene>
<feature type="chain" id="PRO_5023032123" evidence="4">
    <location>
        <begin position="25"/>
        <end position="506"/>
    </location>
</feature>
<comment type="similarity">
    <text evidence="1">Belongs to the peptidase S33 family.</text>
</comment>
<dbReference type="Pfam" id="PF00561">
    <property type="entry name" value="Abhydrolase_1"/>
    <property type="match status" value="1"/>
</dbReference>
<protein>
    <submittedName>
        <fullName evidence="7">Alpha/beta hydrolase</fullName>
    </submittedName>
</protein>
<proteinExistence type="inferred from homology"/>
<evidence type="ECO:0000256" key="1">
    <source>
        <dbReference type="ARBA" id="ARBA00010088"/>
    </source>
</evidence>
<dbReference type="InterPro" id="IPR000073">
    <property type="entry name" value="AB_hydrolase_1"/>
</dbReference>
<dbReference type="RefSeq" id="WP_139927035.1">
    <property type="nucleotide sequence ID" value="NZ_CP040915.1"/>
</dbReference>
<dbReference type="Proteomes" id="UP000314616">
    <property type="component" value="Chromosome"/>
</dbReference>
<reference evidence="7 8" key="1">
    <citation type="submission" date="2019-05" db="EMBL/GenBank/DDBJ databases">
        <title>Georgenia *** sp. nov., and Georgenia *** sp. nov., isolated from the intestinal contents of plateau pika (Ochotona curzoniae) in the Qinghai-Tibet plateau of China.</title>
        <authorList>
            <person name="Tian Z."/>
        </authorList>
    </citation>
    <scope>NUCLEOTIDE SEQUENCE [LARGE SCALE GENOMIC DNA]</scope>
    <source>
        <strain evidence="7 8">Z443</strain>
    </source>
</reference>
<keyword evidence="3 7" id="KW-0378">Hydrolase</keyword>
<dbReference type="InterPro" id="IPR029058">
    <property type="entry name" value="AB_hydrolase_fold"/>
</dbReference>
<keyword evidence="2 4" id="KW-0732">Signal</keyword>
<dbReference type="SUPFAM" id="SSF53474">
    <property type="entry name" value="alpha/beta-Hydrolases"/>
    <property type="match status" value="1"/>
</dbReference>
<evidence type="ECO:0000313" key="7">
    <source>
        <dbReference type="EMBL" id="QDC23593.1"/>
    </source>
</evidence>
<feature type="domain" description="Peptidase S33 tripeptidyl aminopeptidase-like C-terminal" evidence="6">
    <location>
        <begin position="405"/>
        <end position="506"/>
    </location>
</feature>
<evidence type="ECO:0000259" key="5">
    <source>
        <dbReference type="Pfam" id="PF00561"/>
    </source>
</evidence>
<dbReference type="Gene3D" id="3.40.50.1820">
    <property type="entry name" value="alpha/beta hydrolase"/>
    <property type="match status" value="1"/>
</dbReference>
<dbReference type="EMBL" id="CP040915">
    <property type="protein sequence ID" value="QDC23593.1"/>
    <property type="molecule type" value="Genomic_DNA"/>
</dbReference>
<evidence type="ECO:0000256" key="3">
    <source>
        <dbReference type="ARBA" id="ARBA00022801"/>
    </source>
</evidence>
<organism evidence="7 8">
    <name type="scientific">Georgenia yuyongxinii</name>
    <dbReference type="NCBI Taxonomy" id="2589797"/>
    <lineage>
        <taxon>Bacteria</taxon>
        <taxon>Bacillati</taxon>
        <taxon>Actinomycetota</taxon>
        <taxon>Actinomycetes</taxon>
        <taxon>Micrococcales</taxon>
        <taxon>Bogoriellaceae</taxon>
        <taxon>Georgenia</taxon>
    </lineage>
</organism>
<dbReference type="GO" id="GO:0016787">
    <property type="term" value="F:hydrolase activity"/>
    <property type="evidence" value="ECO:0007669"/>
    <property type="project" value="UniProtKB-KW"/>
</dbReference>
<dbReference type="InterPro" id="IPR051601">
    <property type="entry name" value="Serine_prot/Carboxylest_S33"/>
</dbReference>
<name>A0A5B8BZ59_9MICO</name>
<dbReference type="KEGG" id="gyu:FE374_02180"/>
<sequence>MRPLRPLLAAVLALALLGGCTAGADEPAPSPAKADLQTKVPAELEEYYGQDVAWEECGSNLECADVTVPLDYDAPDGEDITIAVKRLHSSRDGQRVGSLLINPGGPGSSGTSLVDSATALFSEDLRAAYDVVGFDPRGTGDSTRVDCVSDFELDRIRGAQYEPETPAGLEAYAADTDFIAEGCVANSGDLVTEVDTASAARDMDILRHLLGEPELDYLGYSYGTYLGATYAELFPGHVGRLVLDGAMDPSLGSHETVLGQARGFEQALRAYVQDCLGGEACPLSGSVDDGVAQVQTLLQVTEDTPLPTADGRELTAPLAFSGMITPLYESRTWFFLSQALDQAMNDGDGSLLLYLADLMAGRAEDGTYPDGSTEANWAINCADFGSTGDPEIWARQAEELREASPTFGDMLAYGDLLCADWPGDPAGSRGPLTAAGAAPIMVVGTTGDPATPYEGSVALADQLESGFLVTYDGEGHTAYGRSNECVAAAVDAFLIDGVKPEDGLVC</sequence>